<reference evidence="1 2" key="1">
    <citation type="journal article" date="2010" name="ChemBioChem">
        <title>Cloning and characterization of the biosynthetic gene cluster of 16-membered macrolide antibiotic FD-891: involvement of a dual functional cytochrome P450 monooxygenase catalyzing epoxidation and hydroxylation.</title>
        <authorList>
            <person name="Kudo F."/>
            <person name="Motegi A."/>
            <person name="Mizoue K."/>
            <person name="Eguchi T."/>
        </authorList>
    </citation>
    <scope>NUCLEOTIDE SEQUENCE [LARGE SCALE GENOMIC DNA]</scope>
    <source>
        <strain evidence="1 2">A-8890</strain>
    </source>
</reference>
<sequence>MADWISPESLKEPVLTAGEGHSLKLGKAQALVRVAVRAARSASRSSSL</sequence>
<dbReference type="EMBL" id="AP018448">
    <property type="protein sequence ID" value="BBC30667.1"/>
    <property type="molecule type" value="Genomic_DNA"/>
</dbReference>
<protein>
    <submittedName>
        <fullName evidence="1">Uncharacterized protein</fullName>
    </submittedName>
</protein>
<evidence type="ECO:0000313" key="1">
    <source>
        <dbReference type="EMBL" id="BBC30667.1"/>
    </source>
</evidence>
<reference evidence="1 2" key="2">
    <citation type="journal article" date="2023" name="ChemBioChem">
        <title>Acyltransferase Domain Exchange between Two Independent Type I Polyketide Synthases in the Same Producer Strain of Macrolide Antibiotics.</title>
        <authorList>
            <person name="Kudo F."/>
            <person name="Kishikawa K."/>
            <person name="Tsuboi K."/>
            <person name="Kido T."/>
            <person name="Usui T."/>
            <person name="Hashimoto J."/>
            <person name="Shin-Ya K."/>
            <person name="Miyanaga A."/>
            <person name="Eguchi T."/>
        </authorList>
    </citation>
    <scope>NUCLEOTIDE SEQUENCE [LARGE SCALE GENOMIC DNA]</scope>
    <source>
        <strain evidence="1 2">A-8890</strain>
    </source>
</reference>
<keyword evidence="2" id="KW-1185">Reference proteome</keyword>
<name>A0ABN5VBS9_9ACTN</name>
<dbReference type="Proteomes" id="UP001321542">
    <property type="component" value="Chromosome"/>
</dbReference>
<proteinExistence type="predicted"/>
<evidence type="ECO:0000313" key="2">
    <source>
        <dbReference type="Proteomes" id="UP001321542"/>
    </source>
</evidence>
<organism evidence="1 2">
    <name type="scientific">Streptomyces graminofaciens</name>
    <dbReference type="NCBI Taxonomy" id="68212"/>
    <lineage>
        <taxon>Bacteria</taxon>
        <taxon>Bacillati</taxon>
        <taxon>Actinomycetota</taxon>
        <taxon>Actinomycetes</taxon>
        <taxon>Kitasatosporales</taxon>
        <taxon>Streptomycetaceae</taxon>
        <taxon>Streptomyces</taxon>
    </lineage>
</organism>
<accession>A0ABN5VBS9</accession>
<gene>
    <name evidence="1" type="ORF">SGFS_019610</name>
</gene>